<sequence length="536" mass="62334">MLIFSKLTLNYNLKTFIIILNLSITTLLHGQQFKTYYDFGIIQKNTDLDSVTVILNNVKKEAKVTNNKHKLIHYLITKSAYGRFTLNYDDTFKNAGEALFLSEEIRDTLLIAKAHEELGVLSYMFKQDAEAGFNFKKANKFYNVAFNQGTCSTLDVLRSYYNLIMYNQRISDDRRLKTLMDTCDSLAKEVNKFDVYQIYLDEKRASIEERNNNYHTALGLLQNSVSKIQNLKPKAYHFHKNFLTILYARIGSIYLKKNNPELAKQYFEKSLNAPDYFNEATFYRAFINTQYAEVLFNQEHYNEAYKKLKEASLINDQYLNPRNDNNAGFLTVKDQYKEQIDAKNKQINTQKIALAKRTQEALQSKVLLFIVLFVSVIIGLIIRSRIKQQKHQKIERSSQDLIDIKNKELTTSTLQLIEKEEIINKLSNYIKNNDKSASSKPLIKSIENQSESLWDAFNKRFVSQNIGFYERLQEKVPNLSAADLKICALIKLNFTGKEMSYLLGISLGSVHVARHRLRKKMKLKRNINLTNFINSI</sequence>
<comment type="caution">
    <text evidence="1">The sequence shown here is derived from an EMBL/GenBank/DDBJ whole genome shotgun (WGS) entry which is preliminary data.</text>
</comment>
<name>A0ACC5U9L6_9FLAO</name>
<dbReference type="Proteomes" id="UP001647509">
    <property type="component" value="Unassembled WGS sequence"/>
</dbReference>
<evidence type="ECO:0000313" key="1">
    <source>
        <dbReference type="EMBL" id="MBU2951002.1"/>
    </source>
</evidence>
<protein>
    <submittedName>
        <fullName evidence="1">Uncharacterized protein</fullName>
    </submittedName>
</protein>
<proteinExistence type="predicted"/>
<organism evidence="1 2">
    <name type="scientific">Pseudotamlana agarivorans</name>
    <dbReference type="NCBI Taxonomy" id="481183"/>
    <lineage>
        <taxon>Bacteria</taxon>
        <taxon>Pseudomonadati</taxon>
        <taxon>Bacteroidota</taxon>
        <taxon>Flavobacteriia</taxon>
        <taxon>Flavobacteriales</taxon>
        <taxon>Flavobacteriaceae</taxon>
        <taxon>Pseudotamlana</taxon>
    </lineage>
</organism>
<gene>
    <name evidence="1" type="ORF">KO493_09855</name>
</gene>
<evidence type="ECO:0000313" key="2">
    <source>
        <dbReference type="Proteomes" id="UP001647509"/>
    </source>
</evidence>
<keyword evidence="2" id="KW-1185">Reference proteome</keyword>
<dbReference type="EMBL" id="JAHKPD010000013">
    <property type="protein sequence ID" value="MBU2951002.1"/>
    <property type="molecule type" value="Genomic_DNA"/>
</dbReference>
<accession>A0ACC5U9L6</accession>
<reference evidence="1" key="1">
    <citation type="submission" date="2021-05" db="EMBL/GenBank/DDBJ databases">
        <title>Draft genomes of bacteria isolated from model marine particles.</title>
        <authorList>
            <person name="Datta M.S."/>
            <person name="Schwartzman J.A."/>
            <person name="Enke T.N."/>
            <person name="Saavedra J."/>
            <person name="Cermak N."/>
            <person name="Cordero O.X."/>
        </authorList>
    </citation>
    <scope>NUCLEOTIDE SEQUENCE</scope>
    <source>
        <strain evidence="1">I2M19</strain>
    </source>
</reference>